<reference evidence="2" key="2">
    <citation type="submission" date="2015-01" db="EMBL/GenBank/DDBJ databases">
        <title>Evolutionary Origins and Diversification of the Mycorrhizal Mutualists.</title>
        <authorList>
            <consortium name="DOE Joint Genome Institute"/>
            <consortium name="Mycorrhizal Genomics Consortium"/>
            <person name="Kohler A."/>
            <person name="Kuo A."/>
            <person name="Nagy L.G."/>
            <person name="Floudas D."/>
            <person name="Copeland A."/>
            <person name="Barry K.W."/>
            <person name="Cichocki N."/>
            <person name="Veneault-Fourrey C."/>
            <person name="LaButti K."/>
            <person name="Lindquist E.A."/>
            <person name="Lipzen A."/>
            <person name="Lundell T."/>
            <person name="Morin E."/>
            <person name="Murat C."/>
            <person name="Riley R."/>
            <person name="Ohm R."/>
            <person name="Sun H."/>
            <person name="Tunlid A."/>
            <person name="Henrissat B."/>
            <person name="Grigoriev I.V."/>
            <person name="Hibbett D.S."/>
            <person name="Martin F."/>
        </authorList>
    </citation>
    <scope>NUCLEOTIDE SEQUENCE [LARGE SCALE GENOMIC DNA]</scope>
    <source>
        <strain evidence="2">UH-Slu-Lm8-n1</strain>
    </source>
</reference>
<dbReference type="AlphaFoldDB" id="A0A0D0AIK0"/>
<evidence type="ECO:0000313" key="1">
    <source>
        <dbReference type="EMBL" id="KIK34057.1"/>
    </source>
</evidence>
<sequence length="67" mass="7643">MSSLFGLHNFFGFLRSSTRSVNAPSIQHQPRHLNFSLVPVTISRRPATVAPCREEDVSRFIRKSTRT</sequence>
<dbReference type="InParanoid" id="A0A0D0AIK0"/>
<dbReference type="Proteomes" id="UP000054485">
    <property type="component" value="Unassembled WGS sequence"/>
</dbReference>
<organism evidence="1 2">
    <name type="scientific">Suillus luteus UH-Slu-Lm8-n1</name>
    <dbReference type="NCBI Taxonomy" id="930992"/>
    <lineage>
        <taxon>Eukaryota</taxon>
        <taxon>Fungi</taxon>
        <taxon>Dikarya</taxon>
        <taxon>Basidiomycota</taxon>
        <taxon>Agaricomycotina</taxon>
        <taxon>Agaricomycetes</taxon>
        <taxon>Agaricomycetidae</taxon>
        <taxon>Boletales</taxon>
        <taxon>Suillineae</taxon>
        <taxon>Suillaceae</taxon>
        <taxon>Suillus</taxon>
    </lineage>
</organism>
<reference evidence="1 2" key="1">
    <citation type="submission" date="2014-04" db="EMBL/GenBank/DDBJ databases">
        <authorList>
            <consortium name="DOE Joint Genome Institute"/>
            <person name="Kuo A."/>
            <person name="Ruytinx J."/>
            <person name="Rineau F."/>
            <person name="Colpaert J."/>
            <person name="Kohler A."/>
            <person name="Nagy L.G."/>
            <person name="Floudas D."/>
            <person name="Copeland A."/>
            <person name="Barry K.W."/>
            <person name="Cichocki N."/>
            <person name="Veneault-Fourrey C."/>
            <person name="LaButti K."/>
            <person name="Lindquist E.A."/>
            <person name="Lipzen A."/>
            <person name="Lundell T."/>
            <person name="Morin E."/>
            <person name="Murat C."/>
            <person name="Sun H."/>
            <person name="Tunlid A."/>
            <person name="Henrissat B."/>
            <person name="Grigoriev I.V."/>
            <person name="Hibbett D.S."/>
            <person name="Martin F."/>
            <person name="Nordberg H.P."/>
            <person name="Cantor M.N."/>
            <person name="Hua S.X."/>
        </authorList>
    </citation>
    <scope>NUCLEOTIDE SEQUENCE [LARGE SCALE GENOMIC DNA]</scope>
    <source>
        <strain evidence="1 2">UH-Slu-Lm8-n1</strain>
    </source>
</reference>
<dbReference type="OrthoDB" id="2700108at2759"/>
<gene>
    <name evidence="1" type="ORF">CY34DRAFT_662070</name>
</gene>
<name>A0A0D0AIK0_9AGAM</name>
<protein>
    <submittedName>
        <fullName evidence="1">Uncharacterized protein</fullName>
    </submittedName>
</protein>
<proteinExistence type="predicted"/>
<dbReference type="EMBL" id="KN835818">
    <property type="protein sequence ID" value="KIK34057.1"/>
    <property type="molecule type" value="Genomic_DNA"/>
</dbReference>
<accession>A0A0D0AIK0</accession>
<keyword evidence="2" id="KW-1185">Reference proteome</keyword>
<evidence type="ECO:0000313" key="2">
    <source>
        <dbReference type="Proteomes" id="UP000054485"/>
    </source>
</evidence>
<dbReference type="HOGENOM" id="CLU_2814145_0_0_1"/>